<evidence type="ECO:0008006" key="9">
    <source>
        <dbReference type="Google" id="ProtNLM"/>
    </source>
</evidence>
<dbReference type="Pfam" id="PF00067">
    <property type="entry name" value="p450"/>
    <property type="match status" value="2"/>
</dbReference>
<dbReference type="InterPro" id="IPR001128">
    <property type="entry name" value="Cyt_P450"/>
</dbReference>
<evidence type="ECO:0000256" key="4">
    <source>
        <dbReference type="PIRSR" id="PIRSR602401-1"/>
    </source>
</evidence>
<dbReference type="GO" id="GO:0004497">
    <property type="term" value="F:monooxygenase activity"/>
    <property type="evidence" value="ECO:0007669"/>
    <property type="project" value="UniProtKB-KW"/>
</dbReference>
<dbReference type="PROSITE" id="PS00086">
    <property type="entry name" value="CYTOCHROME_P450"/>
    <property type="match status" value="1"/>
</dbReference>
<evidence type="ECO:0000313" key="7">
    <source>
        <dbReference type="EMBL" id="OXB56669.1"/>
    </source>
</evidence>
<evidence type="ECO:0000256" key="3">
    <source>
        <dbReference type="ARBA" id="ARBA00023004"/>
    </source>
</evidence>
<evidence type="ECO:0000256" key="1">
    <source>
        <dbReference type="ARBA" id="ARBA00010617"/>
    </source>
</evidence>
<name>A0A226MNQ5_CALSU</name>
<reference evidence="7 8" key="1">
    <citation type="submission" date="2016-07" db="EMBL/GenBank/DDBJ databases">
        <title>Disparate Historic Effective Population Sizes Predicted by Modern Levels of Genome Diversity for the Scaled Quail (Callipepla squamata) and the Northern Bobwhite (Colinus virginianus): Inferences from First and Second Generation Draft Genome Assemblies for Sympatric New World Quail.</title>
        <authorList>
            <person name="Oldeschulte D.L."/>
            <person name="Halley Y.A."/>
            <person name="Bhattarai E.K."/>
            <person name="Brashear W.A."/>
            <person name="Hill J."/>
            <person name="Metz R.P."/>
            <person name="Johnson C.D."/>
            <person name="Rollins D."/>
            <person name="Peterson M.J."/>
            <person name="Bickhart D.M."/>
            <person name="Decker J.E."/>
            <person name="Seabury C.M."/>
        </authorList>
    </citation>
    <scope>NUCLEOTIDE SEQUENCE [LARGE SCALE GENOMIC DNA]</scope>
    <source>
        <strain evidence="7 8">Texas</strain>
        <tissue evidence="7">Leg muscle</tissue>
    </source>
</reference>
<comment type="caution">
    <text evidence="7">The sequence shown here is derived from an EMBL/GenBank/DDBJ whole genome shotgun (WGS) entry which is preliminary data.</text>
</comment>
<accession>A0A226MNQ5</accession>
<dbReference type="GO" id="GO:0020037">
    <property type="term" value="F:heme binding"/>
    <property type="evidence" value="ECO:0007669"/>
    <property type="project" value="InterPro"/>
</dbReference>
<dbReference type="AlphaFoldDB" id="A0A226MNQ5"/>
<protein>
    <recommendedName>
        <fullName evidence="9">Cytochrome P450 family 4 subfamily V member 2</fullName>
    </recommendedName>
</protein>
<dbReference type="PANTHER" id="PTHR24291">
    <property type="entry name" value="CYTOCHROME P450 FAMILY 4"/>
    <property type="match status" value="1"/>
</dbReference>
<dbReference type="InterPro" id="IPR017972">
    <property type="entry name" value="Cyt_P450_CS"/>
</dbReference>
<feature type="transmembrane region" description="Helical" evidence="6">
    <location>
        <begin position="15"/>
        <end position="39"/>
    </location>
</feature>
<organism evidence="7 8">
    <name type="scientific">Callipepla squamata</name>
    <name type="common">Scaled quail</name>
    <dbReference type="NCBI Taxonomy" id="9009"/>
    <lineage>
        <taxon>Eukaryota</taxon>
        <taxon>Metazoa</taxon>
        <taxon>Chordata</taxon>
        <taxon>Craniata</taxon>
        <taxon>Vertebrata</taxon>
        <taxon>Euteleostomi</taxon>
        <taxon>Archelosauria</taxon>
        <taxon>Archosauria</taxon>
        <taxon>Dinosauria</taxon>
        <taxon>Saurischia</taxon>
        <taxon>Theropoda</taxon>
        <taxon>Coelurosauria</taxon>
        <taxon>Aves</taxon>
        <taxon>Neognathae</taxon>
        <taxon>Galloanserae</taxon>
        <taxon>Galliformes</taxon>
        <taxon>Odontophoridae</taxon>
        <taxon>Callipepla</taxon>
    </lineage>
</organism>
<proteinExistence type="inferred from homology"/>
<dbReference type="Proteomes" id="UP000198323">
    <property type="component" value="Unassembled WGS sequence"/>
</dbReference>
<evidence type="ECO:0000256" key="6">
    <source>
        <dbReference type="SAM" id="Phobius"/>
    </source>
</evidence>
<evidence type="ECO:0000256" key="2">
    <source>
        <dbReference type="ARBA" id="ARBA00022617"/>
    </source>
</evidence>
<feature type="binding site" description="axial binding residue" evidence="4">
    <location>
        <position position="392"/>
    </location>
    <ligand>
        <name>heme</name>
        <dbReference type="ChEBI" id="CHEBI:30413"/>
    </ligand>
    <ligandPart>
        <name>Fe</name>
        <dbReference type="ChEBI" id="CHEBI:18248"/>
    </ligandPart>
</feature>
<dbReference type="STRING" id="9009.A0A226MNQ5"/>
<comment type="similarity">
    <text evidence="1 5">Belongs to the cytochrome P450 family.</text>
</comment>
<dbReference type="InterPro" id="IPR002401">
    <property type="entry name" value="Cyt_P450_E_grp-I"/>
</dbReference>
<evidence type="ECO:0000313" key="8">
    <source>
        <dbReference type="Proteomes" id="UP000198323"/>
    </source>
</evidence>
<keyword evidence="5" id="KW-0560">Oxidoreductase</keyword>
<keyword evidence="8" id="KW-1185">Reference proteome</keyword>
<dbReference type="InterPro" id="IPR050196">
    <property type="entry name" value="Cytochrome_P450_Monoox"/>
</dbReference>
<dbReference type="SUPFAM" id="SSF48264">
    <property type="entry name" value="Cytochrome P450"/>
    <property type="match status" value="1"/>
</dbReference>
<dbReference type="OrthoDB" id="1470350at2759"/>
<dbReference type="GO" id="GO:0016705">
    <property type="term" value="F:oxidoreductase activity, acting on paired donors, with incorporation or reduction of molecular oxygen"/>
    <property type="evidence" value="ECO:0007669"/>
    <property type="project" value="InterPro"/>
</dbReference>
<dbReference type="Gene3D" id="1.10.630.10">
    <property type="entry name" value="Cytochrome P450"/>
    <property type="match status" value="2"/>
</dbReference>
<dbReference type="PANTHER" id="PTHR24291:SF193">
    <property type="entry name" value="CYTOCHROME P450 4V2"/>
    <property type="match status" value="1"/>
</dbReference>
<dbReference type="EMBL" id="MCFN01000625">
    <property type="protein sequence ID" value="OXB56669.1"/>
    <property type="molecule type" value="Genomic_DNA"/>
</dbReference>
<keyword evidence="6" id="KW-0472">Membrane</keyword>
<keyword evidence="3 4" id="KW-0408">Iron</keyword>
<dbReference type="GO" id="GO:0005506">
    <property type="term" value="F:iron ion binding"/>
    <property type="evidence" value="ECO:0007669"/>
    <property type="project" value="InterPro"/>
</dbReference>
<keyword evidence="6" id="KW-1133">Transmembrane helix</keyword>
<gene>
    <name evidence="7" type="ORF">ASZ78_013115</name>
</gene>
<evidence type="ECO:0000256" key="5">
    <source>
        <dbReference type="RuleBase" id="RU000461"/>
    </source>
</evidence>
<keyword evidence="5" id="KW-0503">Monooxygenase</keyword>
<keyword evidence="6" id="KW-0812">Transmembrane</keyword>
<dbReference type="PRINTS" id="PR00385">
    <property type="entry name" value="P450"/>
</dbReference>
<keyword evidence="2 4" id="KW-0349">Heme</keyword>
<comment type="cofactor">
    <cofactor evidence="4">
        <name>heme</name>
        <dbReference type="ChEBI" id="CHEBI:30413"/>
    </cofactor>
</comment>
<keyword evidence="4 5" id="KW-0479">Metal-binding</keyword>
<dbReference type="PRINTS" id="PR00463">
    <property type="entry name" value="EP450I"/>
</dbReference>
<sequence length="451" mass="51880">MATEVVLGTMEGTQLLPWVVGAITLLLTVVTVCSLPSLMNYWWWWRVMKPIPGISPCYPFVGNALLLEREGEGYFEQFEAYRKIIPVQISAPMVGDWTSDKPFPLPCHLCSTGDKWRSRRKMITPTFHFAILNDFLEVMNEQGFILLEKLEKHVDKEPFNIFTDITLCALDIICGELRKLSICHTGLKRVIAEKVAELENTKLTKYNTDMNGEEKSGSKKREAFLDMLLNATDDEGKKLSYKDIREEVDTFMFEGHDTTAAAMNWVLYLLGCNPEAQKKVHQELDDVFGNTEQPVTVDDLKKLRYLECVVKEALRLFPSVPMFARSLREDCSIEGYTLPKGTNVLVLIYVLHRDPEIFPEPEEFRPERFFPENSKGRHPYAYVPFSAGPRNCIGQRFAQMEEKTLLALILRRFWVDCSQKPEELGLSGELILRPNKGIWVQLKRRPKTITE</sequence>
<dbReference type="InterPro" id="IPR036396">
    <property type="entry name" value="Cyt_P450_sf"/>
</dbReference>